<accession>A0A9N9AUP1</accession>
<dbReference type="OrthoDB" id="2423596at2759"/>
<dbReference type="EMBL" id="CAJVPL010000924">
    <property type="protein sequence ID" value="CAG8540813.1"/>
    <property type="molecule type" value="Genomic_DNA"/>
</dbReference>
<proteinExistence type="predicted"/>
<sequence length="151" mass="16090">MSLKSIITLLFIFSAILSVQAVARINNPIGGTVWKIGSKAIVSWYVDGTTDANKVNLVLKAGDPNSLQFIALIAKDVPVAQGSLEYLVPGNLVTSDAYTVGVGSDDTDYNYSHYFRIEATPVNSGNNLVFSGFGSVVTGLLSVAALFFTFF</sequence>
<evidence type="ECO:0000256" key="2">
    <source>
        <dbReference type="SAM" id="Phobius"/>
    </source>
</evidence>
<reference evidence="5" key="1">
    <citation type="submission" date="2021-06" db="EMBL/GenBank/DDBJ databases">
        <authorList>
            <person name="Kallberg Y."/>
            <person name="Tangrot J."/>
            <person name="Rosling A."/>
        </authorList>
    </citation>
    <scope>NUCLEOTIDE SEQUENCE</scope>
    <source>
        <strain evidence="5">MT106</strain>
    </source>
</reference>
<keyword evidence="2" id="KW-0472">Membrane</keyword>
<name>A0A9N9AUP1_9GLOM</name>
<feature type="transmembrane region" description="Helical" evidence="2">
    <location>
        <begin position="128"/>
        <end position="150"/>
    </location>
</feature>
<organism evidence="5 6">
    <name type="scientific">Ambispora gerdemannii</name>
    <dbReference type="NCBI Taxonomy" id="144530"/>
    <lineage>
        <taxon>Eukaryota</taxon>
        <taxon>Fungi</taxon>
        <taxon>Fungi incertae sedis</taxon>
        <taxon>Mucoromycota</taxon>
        <taxon>Glomeromycotina</taxon>
        <taxon>Glomeromycetes</taxon>
        <taxon>Archaeosporales</taxon>
        <taxon>Ambisporaceae</taxon>
        <taxon>Ambispora</taxon>
    </lineage>
</organism>
<feature type="chain" id="PRO_5040209661" evidence="3">
    <location>
        <begin position="22"/>
        <end position="151"/>
    </location>
</feature>
<keyword evidence="2" id="KW-1133">Transmembrane helix</keyword>
<evidence type="ECO:0000259" key="4">
    <source>
        <dbReference type="Pfam" id="PF10342"/>
    </source>
</evidence>
<dbReference type="Proteomes" id="UP000789831">
    <property type="component" value="Unassembled WGS sequence"/>
</dbReference>
<feature type="signal peptide" evidence="3">
    <location>
        <begin position="1"/>
        <end position="21"/>
    </location>
</feature>
<protein>
    <submittedName>
        <fullName evidence="5">6523_t:CDS:1</fullName>
    </submittedName>
</protein>
<dbReference type="Pfam" id="PF10342">
    <property type="entry name" value="Kre9_KNH"/>
    <property type="match status" value="1"/>
</dbReference>
<dbReference type="AlphaFoldDB" id="A0A9N9AUP1"/>
<evidence type="ECO:0000256" key="1">
    <source>
        <dbReference type="ARBA" id="ARBA00022729"/>
    </source>
</evidence>
<evidence type="ECO:0000256" key="3">
    <source>
        <dbReference type="SAM" id="SignalP"/>
    </source>
</evidence>
<evidence type="ECO:0000313" key="6">
    <source>
        <dbReference type="Proteomes" id="UP000789831"/>
    </source>
</evidence>
<comment type="caution">
    <text evidence="5">The sequence shown here is derived from an EMBL/GenBank/DDBJ whole genome shotgun (WGS) entry which is preliminary data.</text>
</comment>
<feature type="domain" description="Yeast cell wall synthesis Kre9/Knh1-like N-terminal" evidence="4">
    <location>
        <begin position="28"/>
        <end position="117"/>
    </location>
</feature>
<keyword evidence="6" id="KW-1185">Reference proteome</keyword>
<evidence type="ECO:0000313" key="5">
    <source>
        <dbReference type="EMBL" id="CAG8540813.1"/>
    </source>
</evidence>
<gene>
    <name evidence="5" type="ORF">AGERDE_LOCUS6173</name>
</gene>
<keyword evidence="2" id="KW-0812">Transmembrane</keyword>
<dbReference type="InterPro" id="IPR018466">
    <property type="entry name" value="Kre9/Knh1-like_N"/>
</dbReference>
<keyword evidence="1 3" id="KW-0732">Signal</keyword>